<dbReference type="GO" id="GO:0016746">
    <property type="term" value="F:acyltransferase activity"/>
    <property type="evidence" value="ECO:0007669"/>
    <property type="project" value="UniProtKB-KW"/>
</dbReference>
<gene>
    <name evidence="11" type="ORF">FHX74_002073</name>
</gene>
<evidence type="ECO:0000313" key="11">
    <source>
        <dbReference type="EMBL" id="MBA8794454.1"/>
    </source>
</evidence>
<evidence type="ECO:0000256" key="7">
    <source>
        <dbReference type="PROSITE-ProRule" id="PRU01373"/>
    </source>
</evidence>
<feature type="domain" description="L,D-TPase catalytic" evidence="10">
    <location>
        <begin position="197"/>
        <end position="323"/>
    </location>
</feature>
<protein>
    <submittedName>
        <fullName evidence="11">Lipoprotein-anchoring transpeptidase ErfK/SrfK</fullName>
    </submittedName>
</protein>
<reference evidence="11 12" key="1">
    <citation type="submission" date="2020-07" db="EMBL/GenBank/DDBJ databases">
        <title>Sequencing the genomes of 1000 actinobacteria strains.</title>
        <authorList>
            <person name="Klenk H.-P."/>
        </authorList>
    </citation>
    <scope>NUCLEOTIDE SEQUENCE [LARGE SCALE GENOMIC DNA]</scope>
    <source>
        <strain evidence="11 12">DSM 100723</strain>
    </source>
</reference>
<organism evidence="11 12">
    <name type="scientific">Microlunatus kandeliicorticis</name>
    <dbReference type="NCBI Taxonomy" id="1759536"/>
    <lineage>
        <taxon>Bacteria</taxon>
        <taxon>Bacillati</taxon>
        <taxon>Actinomycetota</taxon>
        <taxon>Actinomycetes</taxon>
        <taxon>Propionibacteriales</taxon>
        <taxon>Propionibacteriaceae</taxon>
        <taxon>Microlunatus</taxon>
    </lineage>
</organism>
<dbReference type="AlphaFoldDB" id="A0A7W3ISJ3"/>
<dbReference type="PROSITE" id="PS51257">
    <property type="entry name" value="PROKAR_LIPOPROTEIN"/>
    <property type="match status" value="1"/>
</dbReference>
<keyword evidence="2" id="KW-0808">Transferase</keyword>
<dbReference type="Gene3D" id="2.60.40.3710">
    <property type="match status" value="1"/>
</dbReference>
<dbReference type="CDD" id="cd13432">
    <property type="entry name" value="LDT_IgD_like_2"/>
    <property type="match status" value="1"/>
</dbReference>
<evidence type="ECO:0000256" key="8">
    <source>
        <dbReference type="SAM" id="MobiDB-lite"/>
    </source>
</evidence>
<evidence type="ECO:0000256" key="6">
    <source>
        <dbReference type="ARBA" id="ARBA00023316"/>
    </source>
</evidence>
<comment type="caution">
    <text evidence="11">The sequence shown here is derived from an EMBL/GenBank/DDBJ whole genome shotgun (WGS) entry which is preliminary data.</text>
</comment>
<keyword evidence="5" id="KW-0012">Acyltransferase</keyword>
<evidence type="ECO:0000256" key="2">
    <source>
        <dbReference type="ARBA" id="ARBA00022679"/>
    </source>
</evidence>
<dbReference type="UniPathway" id="UPA00219"/>
<accession>A0A7W3ISJ3</accession>
<evidence type="ECO:0000256" key="5">
    <source>
        <dbReference type="ARBA" id="ARBA00023315"/>
    </source>
</evidence>
<sequence>MTIGRRRAGARARAATLAVAALTATALASLTGCGPSASGSVAGGAPTGTGTQSSSGSSSASSSASSSSAKPSSSAKASSTPAAKPSYPSGPPMLLDSIVPTDGSTVGVAMPIVVVFSDPVKSAARKAIEQAMHLTSTKTVTGAWHWLSSQQVDFRPEGYWPSGSKVTLDARFDHVGDGYGRYGTHSYTRHFTIGNDFETKISASHHTTKVYSDGKLIRSMSSDAGSPQFPSWTGTMSVVSLTRNEHMTSCSAGITCDKNSPNYYDGYYPWAVRLTYSGTFVHYSSADPYPGHSYGSHGCVHLSWSNAEWYFDHVSVGDPVTITGSPRGEADPTNGYAVYNVSWHDWQQHSGLGAITVS</sequence>
<dbReference type="GO" id="GO:0008360">
    <property type="term" value="P:regulation of cell shape"/>
    <property type="evidence" value="ECO:0007669"/>
    <property type="project" value="UniProtKB-UniRule"/>
</dbReference>
<dbReference type="Pfam" id="PF17964">
    <property type="entry name" value="Big_10"/>
    <property type="match status" value="1"/>
</dbReference>
<dbReference type="PANTHER" id="PTHR30582">
    <property type="entry name" value="L,D-TRANSPEPTIDASE"/>
    <property type="match status" value="1"/>
</dbReference>
<dbReference type="EMBL" id="JACGWT010000003">
    <property type="protein sequence ID" value="MBA8794454.1"/>
    <property type="molecule type" value="Genomic_DNA"/>
</dbReference>
<dbReference type="Pfam" id="PF03734">
    <property type="entry name" value="YkuD"/>
    <property type="match status" value="1"/>
</dbReference>
<feature type="signal peptide" evidence="9">
    <location>
        <begin position="1"/>
        <end position="28"/>
    </location>
</feature>
<feature type="region of interest" description="Disordered" evidence="8">
    <location>
        <begin position="37"/>
        <end position="95"/>
    </location>
</feature>
<dbReference type="GO" id="GO:0018104">
    <property type="term" value="P:peptidoglycan-protein cross-linking"/>
    <property type="evidence" value="ECO:0007669"/>
    <property type="project" value="TreeGrafter"/>
</dbReference>
<dbReference type="Proteomes" id="UP000523079">
    <property type="component" value="Unassembled WGS sequence"/>
</dbReference>
<dbReference type="Gene3D" id="2.40.440.10">
    <property type="entry name" value="L,D-transpeptidase catalytic domain-like"/>
    <property type="match status" value="1"/>
</dbReference>
<proteinExistence type="predicted"/>
<keyword evidence="11" id="KW-0449">Lipoprotein</keyword>
<keyword evidence="4 7" id="KW-0573">Peptidoglycan synthesis</keyword>
<feature type="active site" description="Proton donor/acceptor" evidence="7">
    <location>
        <position position="282"/>
    </location>
</feature>
<evidence type="ECO:0000256" key="9">
    <source>
        <dbReference type="SAM" id="SignalP"/>
    </source>
</evidence>
<keyword evidence="9" id="KW-0732">Signal</keyword>
<dbReference type="RefSeq" id="WP_182560029.1">
    <property type="nucleotide sequence ID" value="NZ_JACGWT010000003.1"/>
</dbReference>
<dbReference type="GO" id="GO:0071972">
    <property type="term" value="F:peptidoglycan L,D-transpeptidase activity"/>
    <property type="evidence" value="ECO:0007669"/>
    <property type="project" value="TreeGrafter"/>
</dbReference>
<dbReference type="SUPFAM" id="SSF141523">
    <property type="entry name" value="L,D-transpeptidase catalytic domain-like"/>
    <property type="match status" value="1"/>
</dbReference>
<feature type="active site" description="Nucleophile" evidence="7">
    <location>
        <position position="299"/>
    </location>
</feature>
<dbReference type="PROSITE" id="PS52029">
    <property type="entry name" value="LD_TPASE"/>
    <property type="match status" value="1"/>
</dbReference>
<dbReference type="InterPro" id="IPR050979">
    <property type="entry name" value="LD-transpeptidase"/>
</dbReference>
<feature type="compositionally biased region" description="Low complexity" evidence="8">
    <location>
        <begin position="48"/>
        <end position="87"/>
    </location>
</feature>
<evidence type="ECO:0000256" key="4">
    <source>
        <dbReference type="ARBA" id="ARBA00022984"/>
    </source>
</evidence>
<feature type="chain" id="PRO_5039217799" evidence="9">
    <location>
        <begin position="29"/>
        <end position="358"/>
    </location>
</feature>
<evidence type="ECO:0000256" key="1">
    <source>
        <dbReference type="ARBA" id="ARBA00004752"/>
    </source>
</evidence>
<evidence type="ECO:0000256" key="3">
    <source>
        <dbReference type="ARBA" id="ARBA00022960"/>
    </source>
</evidence>
<dbReference type="InterPro" id="IPR038063">
    <property type="entry name" value="Transpep_catalytic_dom"/>
</dbReference>
<keyword evidence="12" id="KW-1185">Reference proteome</keyword>
<evidence type="ECO:0000259" key="10">
    <source>
        <dbReference type="PROSITE" id="PS52029"/>
    </source>
</evidence>
<dbReference type="InterPro" id="IPR005490">
    <property type="entry name" value="LD_TPept_cat_dom"/>
</dbReference>
<dbReference type="PANTHER" id="PTHR30582:SF2">
    <property type="entry name" value="L,D-TRANSPEPTIDASE YCIB-RELATED"/>
    <property type="match status" value="1"/>
</dbReference>
<dbReference type="InterPro" id="IPR041280">
    <property type="entry name" value="Big_10"/>
</dbReference>
<dbReference type="CDD" id="cd16913">
    <property type="entry name" value="YkuD_like"/>
    <property type="match status" value="1"/>
</dbReference>
<evidence type="ECO:0000313" key="12">
    <source>
        <dbReference type="Proteomes" id="UP000523079"/>
    </source>
</evidence>
<dbReference type="GO" id="GO:0005576">
    <property type="term" value="C:extracellular region"/>
    <property type="evidence" value="ECO:0007669"/>
    <property type="project" value="TreeGrafter"/>
</dbReference>
<comment type="pathway">
    <text evidence="1 7">Cell wall biogenesis; peptidoglycan biosynthesis.</text>
</comment>
<keyword evidence="6 7" id="KW-0961">Cell wall biogenesis/degradation</keyword>
<name>A0A7W3ISJ3_9ACTN</name>
<keyword evidence="3 7" id="KW-0133">Cell shape</keyword>
<dbReference type="GO" id="GO:0071555">
    <property type="term" value="P:cell wall organization"/>
    <property type="evidence" value="ECO:0007669"/>
    <property type="project" value="UniProtKB-UniRule"/>
</dbReference>